<reference evidence="2" key="1">
    <citation type="submission" date="2022-04" db="EMBL/GenBank/DDBJ databases">
        <title>Carnegiea gigantea Genome sequencing and assembly v2.</title>
        <authorList>
            <person name="Copetti D."/>
            <person name="Sanderson M.J."/>
            <person name="Burquez A."/>
            <person name="Wojciechowski M.F."/>
        </authorList>
    </citation>
    <scope>NUCLEOTIDE SEQUENCE</scope>
    <source>
        <strain evidence="2">SGP5-SGP5p</strain>
        <tissue evidence="2">Aerial part</tissue>
    </source>
</reference>
<evidence type="ECO:0000256" key="1">
    <source>
        <dbReference type="SAM" id="MobiDB-lite"/>
    </source>
</evidence>
<dbReference type="EMBL" id="JAKOGI010000961">
    <property type="protein sequence ID" value="KAJ8428868.1"/>
    <property type="molecule type" value="Genomic_DNA"/>
</dbReference>
<protein>
    <submittedName>
        <fullName evidence="2">Uncharacterized protein</fullName>
    </submittedName>
</protein>
<name>A0A9Q1JPZ2_9CARY</name>
<evidence type="ECO:0000313" key="3">
    <source>
        <dbReference type="Proteomes" id="UP001153076"/>
    </source>
</evidence>
<feature type="region of interest" description="Disordered" evidence="1">
    <location>
        <begin position="34"/>
        <end position="68"/>
    </location>
</feature>
<dbReference type="Proteomes" id="UP001153076">
    <property type="component" value="Unassembled WGS sequence"/>
</dbReference>
<sequence>MTPVFGALAHATPQASRPHLEALYKRLPGAALGVRSAQQPPRPQPAHSSGIRPESPSGEVTGAGNPTPVPLKVADNVLSHLLGWNTPSSVVAFYTCEEGRFLRPLSKSRNLPNYGWWRRAIRYKGPISKAPGMYVGYGQFSIFYLTTPLARYANARYKPYIEEVKKDVNVRKSLSFVIHEDGSLRFKR</sequence>
<keyword evidence="3" id="KW-1185">Reference proteome</keyword>
<gene>
    <name evidence="2" type="ORF">Cgig2_010810</name>
</gene>
<evidence type="ECO:0000313" key="2">
    <source>
        <dbReference type="EMBL" id="KAJ8428868.1"/>
    </source>
</evidence>
<dbReference type="AlphaFoldDB" id="A0A9Q1JPZ2"/>
<proteinExistence type="predicted"/>
<comment type="caution">
    <text evidence="2">The sequence shown here is derived from an EMBL/GenBank/DDBJ whole genome shotgun (WGS) entry which is preliminary data.</text>
</comment>
<accession>A0A9Q1JPZ2</accession>
<organism evidence="2 3">
    <name type="scientific">Carnegiea gigantea</name>
    <dbReference type="NCBI Taxonomy" id="171969"/>
    <lineage>
        <taxon>Eukaryota</taxon>
        <taxon>Viridiplantae</taxon>
        <taxon>Streptophyta</taxon>
        <taxon>Embryophyta</taxon>
        <taxon>Tracheophyta</taxon>
        <taxon>Spermatophyta</taxon>
        <taxon>Magnoliopsida</taxon>
        <taxon>eudicotyledons</taxon>
        <taxon>Gunneridae</taxon>
        <taxon>Pentapetalae</taxon>
        <taxon>Caryophyllales</taxon>
        <taxon>Cactineae</taxon>
        <taxon>Cactaceae</taxon>
        <taxon>Cactoideae</taxon>
        <taxon>Echinocereeae</taxon>
        <taxon>Carnegiea</taxon>
    </lineage>
</organism>